<comment type="subunit">
    <text evidence="7">The glycine cleavage system is composed of four proteins: P, T, L and H.</text>
</comment>
<comment type="catalytic activity">
    <reaction evidence="6 7">
        <text>N(6)-[(R)-S(8)-aminomethyldihydrolipoyl]-L-lysyl-[protein] + (6S)-5,6,7,8-tetrahydrofolate = N(6)-[(R)-dihydrolipoyl]-L-lysyl-[protein] + (6R)-5,10-methylene-5,6,7,8-tetrahydrofolate + NH4(+)</text>
        <dbReference type="Rhea" id="RHEA:16945"/>
        <dbReference type="Rhea" id="RHEA-COMP:10475"/>
        <dbReference type="Rhea" id="RHEA-COMP:10492"/>
        <dbReference type="ChEBI" id="CHEBI:15636"/>
        <dbReference type="ChEBI" id="CHEBI:28938"/>
        <dbReference type="ChEBI" id="CHEBI:57453"/>
        <dbReference type="ChEBI" id="CHEBI:83100"/>
        <dbReference type="ChEBI" id="CHEBI:83143"/>
        <dbReference type="EC" id="2.1.2.10"/>
    </reaction>
</comment>
<gene>
    <name evidence="7 11" type="primary">gcvT</name>
    <name evidence="11" type="ORF">GSY69_02385</name>
</gene>
<keyword evidence="12" id="KW-1185">Reference proteome</keyword>
<dbReference type="PIRSF" id="PIRSF006487">
    <property type="entry name" value="GcvT"/>
    <property type="match status" value="1"/>
</dbReference>
<dbReference type="SUPFAM" id="SSF101790">
    <property type="entry name" value="Aminomethyltransferase beta-barrel domain"/>
    <property type="match status" value="1"/>
</dbReference>
<feature type="domain" description="GCVT N-terminal" evidence="9">
    <location>
        <begin position="7"/>
        <end position="272"/>
    </location>
</feature>
<dbReference type="GO" id="GO:0004047">
    <property type="term" value="F:aminomethyltransferase activity"/>
    <property type="evidence" value="ECO:0007669"/>
    <property type="project" value="UniProtKB-UniRule"/>
</dbReference>
<dbReference type="PANTHER" id="PTHR43757">
    <property type="entry name" value="AMINOMETHYLTRANSFERASE"/>
    <property type="match status" value="1"/>
</dbReference>
<dbReference type="InterPro" id="IPR029043">
    <property type="entry name" value="GcvT/YgfZ_C"/>
</dbReference>
<dbReference type="Gene3D" id="4.10.1250.10">
    <property type="entry name" value="Aminomethyltransferase fragment"/>
    <property type="match status" value="1"/>
</dbReference>
<dbReference type="SUPFAM" id="SSF103025">
    <property type="entry name" value="Folate-binding domain"/>
    <property type="match status" value="1"/>
</dbReference>
<dbReference type="GO" id="GO:0008168">
    <property type="term" value="F:methyltransferase activity"/>
    <property type="evidence" value="ECO:0007669"/>
    <property type="project" value="UniProtKB-KW"/>
</dbReference>
<protein>
    <recommendedName>
        <fullName evidence="2 7">Aminomethyltransferase</fullName>
        <ecNumber evidence="2 7">2.1.2.10</ecNumber>
    </recommendedName>
    <alternativeName>
        <fullName evidence="5 7">Glycine cleavage system T protein</fullName>
    </alternativeName>
</protein>
<comment type="caution">
    <text evidence="11">The sequence shown here is derived from an EMBL/GenBank/DDBJ whole genome shotgun (WGS) entry which is preliminary data.</text>
</comment>
<reference evidence="11 12" key="1">
    <citation type="submission" date="2020-01" db="EMBL/GenBank/DDBJ databases">
        <authorList>
            <person name="Deng T."/>
        </authorList>
    </citation>
    <scope>NUCLEOTIDE SEQUENCE [LARGE SCALE GENOMIC DNA]</scope>
    <source>
        <strain evidence="11 12">5221</strain>
    </source>
</reference>
<dbReference type="InterPro" id="IPR006222">
    <property type="entry name" value="GCVT_N"/>
</dbReference>
<dbReference type="NCBIfam" id="TIGR00528">
    <property type="entry name" value="gcvT"/>
    <property type="match status" value="1"/>
</dbReference>
<dbReference type="InterPro" id="IPR028896">
    <property type="entry name" value="GcvT/YgfZ/DmdA"/>
</dbReference>
<dbReference type="GO" id="GO:0005829">
    <property type="term" value="C:cytosol"/>
    <property type="evidence" value="ECO:0007669"/>
    <property type="project" value="TreeGrafter"/>
</dbReference>
<dbReference type="EC" id="2.1.2.10" evidence="2 7"/>
<dbReference type="AlphaFoldDB" id="A0A6N9H465"/>
<dbReference type="Pfam" id="PF08669">
    <property type="entry name" value="GCV_T_C"/>
    <property type="match status" value="1"/>
</dbReference>
<dbReference type="GO" id="GO:0019464">
    <property type="term" value="P:glycine decarboxylation via glycine cleavage system"/>
    <property type="evidence" value="ECO:0007669"/>
    <property type="project" value="UniProtKB-UniRule"/>
</dbReference>
<comment type="function">
    <text evidence="7">The glycine cleavage system catalyzes the degradation of glycine.</text>
</comment>
<sequence>MTQTTPLHTIHRQLGASFTDFGGWDMPLKYGSELAEHRAVREAAGIFDLSHMGEVQVTGPQAGAFLDAAMLATYSTMKVGRAKYGVIVDDDAHIVDDLITYRLDEDDYLVVPNASNAPAVAAVLTERARAFGAGVEVIDKSADIALIAVQGPAAEAILLATQDDGAAGGETAAQQGLRELKYYAWMTLTIAGLDVLVARTGYTGEDGFELYVPAEHAVLLWNALSNEGEALGLQPCGLAARDSLRLEAGMPLYGHELTLETTPYDAGLGRMADAALKNKGDFAARAALEALAGAQPARVLVGLSSDQRRAAREGSTVLAGGQEVGTITSGQPSPTLGRPVALAYVDRAQAEPGTALDVDVRGKGLPFTVVELPFYRRER</sequence>
<name>A0A6N9H465_9MICO</name>
<dbReference type="Gene3D" id="3.30.1360.120">
    <property type="entry name" value="Probable tRNA modification gtpase trme, domain 1"/>
    <property type="match status" value="1"/>
</dbReference>
<dbReference type="FunFam" id="2.40.30.110:FF:000003">
    <property type="entry name" value="Aminomethyltransferase"/>
    <property type="match status" value="1"/>
</dbReference>
<dbReference type="GO" id="GO:0008483">
    <property type="term" value="F:transaminase activity"/>
    <property type="evidence" value="ECO:0007669"/>
    <property type="project" value="UniProtKB-KW"/>
</dbReference>
<comment type="similarity">
    <text evidence="1 7">Belongs to the GcvT family.</text>
</comment>
<feature type="domain" description="Aminomethyltransferase C-terminal" evidence="10">
    <location>
        <begin position="298"/>
        <end position="375"/>
    </location>
</feature>
<dbReference type="HAMAP" id="MF_00259">
    <property type="entry name" value="GcvT"/>
    <property type="match status" value="1"/>
</dbReference>
<keyword evidence="3 7" id="KW-0032">Aminotransferase</keyword>
<dbReference type="PANTHER" id="PTHR43757:SF2">
    <property type="entry name" value="AMINOMETHYLTRANSFERASE, MITOCHONDRIAL"/>
    <property type="match status" value="1"/>
</dbReference>
<evidence type="ECO:0000256" key="1">
    <source>
        <dbReference type="ARBA" id="ARBA00008609"/>
    </source>
</evidence>
<dbReference type="Pfam" id="PF01571">
    <property type="entry name" value="GCV_T"/>
    <property type="match status" value="1"/>
</dbReference>
<evidence type="ECO:0000259" key="10">
    <source>
        <dbReference type="Pfam" id="PF08669"/>
    </source>
</evidence>
<dbReference type="GO" id="GO:0005960">
    <property type="term" value="C:glycine cleavage complex"/>
    <property type="evidence" value="ECO:0007669"/>
    <property type="project" value="InterPro"/>
</dbReference>
<organism evidence="11 12">
    <name type="scientific">Brevibacterium rongguiense</name>
    <dbReference type="NCBI Taxonomy" id="2695267"/>
    <lineage>
        <taxon>Bacteria</taxon>
        <taxon>Bacillati</taxon>
        <taxon>Actinomycetota</taxon>
        <taxon>Actinomycetes</taxon>
        <taxon>Micrococcales</taxon>
        <taxon>Brevibacteriaceae</taxon>
        <taxon>Brevibacterium</taxon>
    </lineage>
</organism>
<dbReference type="InterPro" id="IPR013977">
    <property type="entry name" value="GcvT_C"/>
</dbReference>
<keyword evidence="11" id="KW-0489">Methyltransferase</keyword>
<evidence type="ECO:0000259" key="9">
    <source>
        <dbReference type="Pfam" id="PF01571"/>
    </source>
</evidence>
<evidence type="ECO:0000256" key="5">
    <source>
        <dbReference type="ARBA" id="ARBA00031395"/>
    </source>
</evidence>
<dbReference type="EMBL" id="WWEQ01000006">
    <property type="protein sequence ID" value="MYM18857.1"/>
    <property type="molecule type" value="Genomic_DNA"/>
</dbReference>
<dbReference type="Gene3D" id="2.40.30.110">
    <property type="entry name" value="Aminomethyltransferase beta-barrel domains"/>
    <property type="match status" value="1"/>
</dbReference>
<evidence type="ECO:0000256" key="6">
    <source>
        <dbReference type="ARBA" id="ARBA00047665"/>
    </source>
</evidence>
<evidence type="ECO:0000256" key="7">
    <source>
        <dbReference type="HAMAP-Rule" id="MF_00259"/>
    </source>
</evidence>
<evidence type="ECO:0000256" key="2">
    <source>
        <dbReference type="ARBA" id="ARBA00012616"/>
    </source>
</evidence>
<feature type="binding site" evidence="8">
    <location>
        <position position="209"/>
    </location>
    <ligand>
        <name>substrate</name>
    </ligand>
</feature>
<dbReference type="RefSeq" id="WP_160952299.1">
    <property type="nucleotide sequence ID" value="NZ_WWEQ01000006.1"/>
</dbReference>
<evidence type="ECO:0000256" key="4">
    <source>
        <dbReference type="ARBA" id="ARBA00022679"/>
    </source>
</evidence>
<evidence type="ECO:0000313" key="12">
    <source>
        <dbReference type="Proteomes" id="UP000469215"/>
    </source>
</evidence>
<keyword evidence="4 7" id="KW-0808">Transferase</keyword>
<dbReference type="GO" id="GO:0032259">
    <property type="term" value="P:methylation"/>
    <property type="evidence" value="ECO:0007669"/>
    <property type="project" value="UniProtKB-KW"/>
</dbReference>
<dbReference type="Proteomes" id="UP000469215">
    <property type="component" value="Unassembled WGS sequence"/>
</dbReference>
<dbReference type="InterPro" id="IPR022903">
    <property type="entry name" value="GcvT_bac"/>
</dbReference>
<evidence type="ECO:0000256" key="3">
    <source>
        <dbReference type="ARBA" id="ARBA00022576"/>
    </source>
</evidence>
<evidence type="ECO:0000256" key="8">
    <source>
        <dbReference type="PIRSR" id="PIRSR006487-1"/>
    </source>
</evidence>
<dbReference type="NCBIfam" id="NF001567">
    <property type="entry name" value="PRK00389.1"/>
    <property type="match status" value="1"/>
</dbReference>
<dbReference type="InterPro" id="IPR027266">
    <property type="entry name" value="TrmE/GcvT-like"/>
</dbReference>
<dbReference type="InterPro" id="IPR006223">
    <property type="entry name" value="GcvT"/>
</dbReference>
<evidence type="ECO:0000313" key="11">
    <source>
        <dbReference type="EMBL" id="MYM18857.1"/>
    </source>
</evidence>
<accession>A0A6N9H465</accession>
<proteinExistence type="inferred from homology"/>
<dbReference type="Gene3D" id="3.30.70.1400">
    <property type="entry name" value="Aminomethyltransferase beta-barrel domains"/>
    <property type="match status" value="1"/>
</dbReference>